<comment type="caution">
    <text evidence="2">The sequence shown here is derived from an EMBL/GenBank/DDBJ whole genome shotgun (WGS) entry which is preliminary data.</text>
</comment>
<name>A0A1R2D270_9CILI</name>
<gene>
    <name evidence="2" type="ORF">SteCoe_1244</name>
</gene>
<feature type="region of interest" description="Disordered" evidence="1">
    <location>
        <begin position="1"/>
        <end position="28"/>
    </location>
</feature>
<dbReference type="AlphaFoldDB" id="A0A1R2D270"/>
<accession>A0A1R2D270</accession>
<evidence type="ECO:0000256" key="1">
    <source>
        <dbReference type="SAM" id="MobiDB-lite"/>
    </source>
</evidence>
<evidence type="ECO:0000313" key="3">
    <source>
        <dbReference type="Proteomes" id="UP000187209"/>
    </source>
</evidence>
<dbReference type="Proteomes" id="UP000187209">
    <property type="component" value="Unassembled WGS sequence"/>
</dbReference>
<sequence length="128" mass="14722">MLGHGRSQSQHARARSIREKAKNDHVRKASECSKLAMLDGKKVVKAPKIYENQIFRDVYDTEGNHDRIMDLSQLNSPGPRVIFQWNNEGKGREEVKIGPMIPFAELEEIIKIPGVQRHNKSKKIIFFN</sequence>
<dbReference type="EMBL" id="MPUH01000013">
    <property type="protein sequence ID" value="OMJ95342.1"/>
    <property type="molecule type" value="Genomic_DNA"/>
</dbReference>
<protein>
    <submittedName>
        <fullName evidence="2">Uncharacterized protein</fullName>
    </submittedName>
</protein>
<dbReference type="OrthoDB" id="324629at2759"/>
<organism evidence="2 3">
    <name type="scientific">Stentor coeruleus</name>
    <dbReference type="NCBI Taxonomy" id="5963"/>
    <lineage>
        <taxon>Eukaryota</taxon>
        <taxon>Sar</taxon>
        <taxon>Alveolata</taxon>
        <taxon>Ciliophora</taxon>
        <taxon>Postciliodesmatophora</taxon>
        <taxon>Heterotrichea</taxon>
        <taxon>Heterotrichida</taxon>
        <taxon>Stentoridae</taxon>
        <taxon>Stentor</taxon>
    </lineage>
</organism>
<keyword evidence="3" id="KW-1185">Reference proteome</keyword>
<evidence type="ECO:0000313" key="2">
    <source>
        <dbReference type="EMBL" id="OMJ95342.1"/>
    </source>
</evidence>
<reference evidence="2 3" key="1">
    <citation type="submission" date="2016-11" db="EMBL/GenBank/DDBJ databases">
        <title>The macronuclear genome of Stentor coeruleus: a giant cell with tiny introns.</title>
        <authorList>
            <person name="Slabodnick M."/>
            <person name="Ruby J.G."/>
            <person name="Reiff S.B."/>
            <person name="Swart E.C."/>
            <person name="Gosai S."/>
            <person name="Prabakaran S."/>
            <person name="Witkowska E."/>
            <person name="Larue G.E."/>
            <person name="Fisher S."/>
            <person name="Freeman R.M."/>
            <person name="Gunawardena J."/>
            <person name="Chu W."/>
            <person name="Stover N.A."/>
            <person name="Gregory B.D."/>
            <person name="Nowacki M."/>
            <person name="Derisi J."/>
            <person name="Roy S.W."/>
            <person name="Marshall W.F."/>
            <person name="Sood P."/>
        </authorList>
    </citation>
    <scope>NUCLEOTIDE SEQUENCE [LARGE SCALE GENOMIC DNA]</scope>
    <source>
        <strain evidence="2">WM001</strain>
    </source>
</reference>
<proteinExistence type="predicted"/>
<feature type="compositionally biased region" description="Polar residues" evidence="1">
    <location>
        <begin position="1"/>
        <end position="11"/>
    </location>
</feature>
<feature type="compositionally biased region" description="Basic and acidic residues" evidence="1">
    <location>
        <begin position="16"/>
        <end position="28"/>
    </location>
</feature>